<dbReference type="AlphaFoldDB" id="A0A918DQN2"/>
<protein>
    <submittedName>
        <fullName evidence="1">Uncharacterized protein</fullName>
    </submittedName>
</protein>
<name>A0A918DQN2_9GAMM</name>
<evidence type="ECO:0000313" key="1">
    <source>
        <dbReference type="EMBL" id="GGO77620.1"/>
    </source>
</evidence>
<accession>A0A918DQN2</accession>
<reference evidence="1 2" key="1">
    <citation type="journal article" date="2014" name="Int. J. Syst. Evol. Microbiol.">
        <title>Complete genome sequence of Corynebacterium casei LMG S-19264T (=DSM 44701T), isolated from a smear-ripened cheese.</title>
        <authorList>
            <consortium name="US DOE Joint Genome Institute (JGI-PGF)"/>
            <person name="Walter F."/>
            <person name="Albersmeier A."/>
            <person name="Kalinowski J."/>
            <person name="Ruckert C."/>
        </authorList>
    </citation>
    <scope>NUCLEOTIDE SEQUENCE [LARGE SCALE GENOMIC DNA]</scope>
    <source>
        <strain evidence="1 2">CGMCC 1.7286</strain>
    </source>
</reference>
<organism evidence="1 2">
    <name type="scientific">Marinobacterium nitratireducens</name>
    <dbReference type="NCBI Taxonomy" id="518897"/>
    <lineage>
        <taxon>Bacteria</taxon>
        <taxon>Pseudomonadati</taxon>
        <taxon>Pseudomonadota</taxon>
        <taxon>Gammaproteobacteria</taxon>
        <taxon>Oceanospirillales</taxon>
        <taxon>Oceanospirillaceae</taxon>
        <taxon>Marinobacterium</taxon>
    </lineage>
</organism>
<sequence length="51" mass="5612">MFAVSEMQGNSADLIFSWRWRACFELGLEAPCSVNAYTDQKAAALQAAGER</sequence>
<gene>
    <name evidence="1" type="ORF">GCM10011348_07590</name>
</gene>
<dbReference type="Proteomes" id="UP000599578">
    <property type="component" value="Unassembled WGS sequence"/>
</dbReference>
<keyword evidence="2" id="KW-1185">Reference proteome</keyword>
<dbReference type="EMBL" id="BMLT01000002">
    <property type="protein sequence ID" value="GGO77620.1"/>
    <property type="molecule type" value="Genomic_DNA"/>
</dbReference>
<proteinExistence type="predicted"/>
<comment type="caution">
    <text evidence="1">The sequence shown here is derived from an EMBL/GenBank/DDBJ whole genome shotgun (WGS) entry which is preliminary data.</text>
</comment>
<evidence type="ECO:0000313" key="2">
    <source>
        <dbReference type="Proteomes" id="UP000599578"/>
    </source>
</evidence>